<comment type="caution">
    <text evidence="1">The sequence shown here is derived from an EMBL/GenBank/DDBJ whole genome shotgun (WGS) entry which is preliminary data.</text>
</comment>
<accession>A0A822XCD9</accession>
<organism evidence="1 2">
    <name type="scientific">Nelumbo nucifera</name>
    <name type="common">Sacred lotus</name>
    <dbReference type="NCBI Taxonomy" id="4432"/>
    <lineage>
        <taxon>Eukaryota</taxon>
        <taxon>Viridiplantae</taxon>
        <taxon>Streptophyta</taxon>
        <taxon>Embryophyta</taxon>
        <taxon>Tracheophyta</taxon>
        <taxon>Spermatophyta</taxon>
        <taxon>Magnoliopsida</taxon>
        <taxon>Proteales</taxon>
        <taxon>Nelumbonaceae</taxon>
        <taxon>Nelumbo</taxon>
    </lineage>
</organism>
<protein>
    <submittedName>
        <fullName evidence="1">Uncharacterized protein</fullName>
    </submittedName>
</protein>
<evidence type="ECO:0000313" key="2">
    <source>
        <dbReference type="Proteomes" id="UP000607653"/>
    </source>
</evidence>
<proteinExistence type="predicted"/>
<evidence type="ECO:0000313" key="1">
    <source>
        <dbReference type="EMBL" id="DAD19084.1"/>
    </source>
</evidence>
<dbReference type="Proteomes" id="UP000607653">
    <property type="component" value="Unassembled WGS sequence"/>
</dbReference>
<gene>
    <name evidence="1" type="ORF">HUJ06_020547</name>
</gene>
<dbReference type="EMBL" id="DUZY01000001">
    <property type="protein sequence ID" value="DAD19084.1"/>
    <property type="molecule type" value="Genomic_DNA"/>
</dbReference>
<dbReference type="AlphaFoldDB" id="A0A822XCD9"/>
<keyword evidence="2" id="KW-1185">Reference proteome</keyword>
<name>A0A822XCD9_NELNU</name>
<sequence length="63" mass="7593">MKIMRILFDYIIYRYIYLKCLNYCTRNGEEVMLQLLPFQDSNMESADINAQMRTNLRIVSTSF</sequence>
<reference evidence="1 2" key="1">
    <citation type="journal article" date="2020" name="Mol. Biol. Evol.">
        <title>Distinct Expression and Methylation Patterns for Genes with Different Fates following a Single Whole-Genome Duplication in Flowering Plants.</title>
        <authorList>
            <person name="Shi T."/>
            <person name="Rahmani R.S."/>
            <person name="Gugger P.F."/>
            <person name="Wang M."/>
            <person name="Li H."/>
            <person name="Zhang Y."/>
            <person name="Li Z."/>
            <person name="Wang Q."/>
            <person name="Van de Peer Y."/>
            <person name="Marchal K."/>
            <person name="Chen J."/>
        </authorList>
    </citation>
    <scope>NUCLEOTIDE SEQUENCE [LARGE SCALE GENOMIC DNA]</scope>
    <source>
        <tissue evidence="1">Leaf</tissue>
    </source>
</reference>